<reference evidence="2" key="1">
    <citation type="journal article" date="2019" name="Int. J. Syst. Evol. Microbiol.">
        <title>The Global Catalogue of Microorganisms (GCM) 10K type strain sequencing project: providing services to taxonomists for standard genome sequencing and annotation.</title>
        <authorList>
            <consortium name="The Broad Institute Genomics Platform"/>
            <consortium name="The Broad Institute Genome Sequencing Center for Infectious Disease"/>
            <person name="Wu L."/>
            <person name="Ma J."/>
        </authorList>
    </citation>
    <scope>NUCLEOTIDE SEQUENCE [LARGE SCALE GENOMIC DNA]</scope>
    <source>
        <strain evidence="2">CGMCC 1.19029</strain>
    </source>
</reference>
<dbReference type="Pfam" id="PF13591">
    <property type="entry name" value="MerR_2"/>
    <property type="match status" value="1"/>
</dbReference>
<organism evidence="1 2">
    <name type="scientific">Castellaniella hirudinis</name>
    <dbReference type="NCBI Taxonomy" id="1144617"/>
    <lineage>
        <taxon>Bacteria</taxon>
        <taxon>Pseudomonadati</taxon>
        <taxon>Pseudomonadota</taxon>
        <taxon>Betaproteobacteria</taxon>
        <taxon>Burkholderiales</taxon>
        <taxon>Alcaligenaceae</taxon>
        <taxon>Castellaniella</taxon>
    </lineage>
</organism>
<dbReference type="EMBL" id="JBHSDY010000005">
    <property type="protein sequence ID" value="MFC4298420.1"/>
    <property type="molecule type" value="Genomic_DNA"/>
</dbReference>
<gene>
    <name evidence="1" type="ORF">ACFO0J_10250</name>
</gene>
<name>A0ABV8S034_9BURK</name>
<dbReference type="RefSeq" id="WP_376812966.1">
    <property type="nucleotide sequence ID" value="NZ_JBHSDY010000005.1"/>
</dbReference>
<protein>
    <submittedName>
        <fullName evidence="1">Chaperone modulator CbpM</fullName>
    </submittedName>
</protein>
<accession>A0ABV8S034</accession>
<dbReference type="Proteomes" id="UP001595756">
    <property type="component" value="Unassembled WGS sequence"/>
</dbReference>
<dbReference type="Gene3D" id="1.10.1660.10">
    <property type="match status" value="1"/>
</dbReference>
<keyword evidence="2" id="KW-1185">Reference proteome</keyword>
<evidence type="ECO:0000313" key="1">
    <source>
        <dbReference type="EMBL" id="MFC4298420.1"/>
    </source>
</evidence>
<evidence type="ECO:0000313" key="2">
    <source>
        <dbReference type="Proteomes" id="UP001595756"/>
    </source>
</evidence>
<comment type="caution">
    <text evidence="1">The sequence shown here is derived from an EMBL/GenBank/DDBJ whole genome shotgun (WGS) entry which is preliminary data.</text>
</comment>
<sequence>MIMTKQEFLISANLREQTLEFWLEQRWLIPDETVPEVRFSECAIARAGLIQDLQRDFGVNDAGIELILHLMDQLHGTRQALSLLRESPRFK</sequence>
<proteinExistence type="predicted"/>